<dbReference type="EMBL" id="AP015034">
    <property type="protein sequence ID" value="BAT73887.1"/>
    <property type="molecule type" value="Genomic_DNA"/>
</dbReference>
<dbReference type="Proteomes" id="UP000291084">
    <property type="component" value="Chromosome 1"/>
</dbReference>
<proteinExistence type="predicted"/>
<feature type="signal peptide" evidence="1">
    <location>
        <begin position="1"/>
        <end position="28"/>
    </location>
</feature>
<feature type="chain" id="PRO_5006616554" description="Transmembrane protein" evidence="1">
    <location>
        <begin position="29"/>
        <end position="82"/>
    </location>
</feature>
<sequence>MGSEYNKWIILAFLIAISFSVTMEGALAARQLMQLPDLPSFPSFPDVPGFPGLVGNPEYPDVCFFGIECPPPPPGRSTSTAP</sequence>
<keyword evidence="1" id="KW-0732">Signal</keyword>
<dbReference type="PANTHER" id="PTHR48216">
    <property type="match status" value="1"/>
</dbReference>
<evidence type="ECO:0000313" key="3">
    <source>
        <dbReference type="Proteomes" id="UP000291084"/>
    </source>
</evidence>
<gene>
    <name evidence="2" type="primary">Vigan.01G144100</name>
    <name evidence="2" type="ORF">VIGAN_01144100</name>
</gene>
<organism evidence="2 3">
    <name type="scientific">Vigna angularis var. angularis</name>
    <dbReference type="NCBI Taxonomy" id="157739"/>
    <lineage>
        <taxon>Eukaryota</taxon>
        <taxon>Viridiplantae</taxon>
        <taxon>Streptophyta</taxon>
        <taxon>Embryophyta</taxon>
        <taxon>Tracheophyta</taxon>
        <taxon>Spermatophyta</taxon>
        <taxon>Magnoliopsida</taxon>
        <taxon>eudicotyledons</taxon>
        <taxon>Gunneridae</taxon>
        <taxon>Pentapetalae</taxon>
        <taxon>rosids</taxon>
        <taxon>fabids</taxon>
        <taxon>Fabales</taxon>
        <taxon>Fabaceae</taxon>
        <taxon>Papilionoideae</taxon>
        <taxon>50 kb inversion clade</taxon>
        <taxon>NPAAA clade</taxon>
        <taxon>indigoferoid/millettioid clade</taxon>
        <taxon>Phaseoleae</taxon>
        <taxon>Vigna</taxon>
    </lineage>
</organism>
<dbReference type="OrthoDB" id="10552434at2759"/>
<accession>A0A0S3R000</accession>
<evidence type="ECO:0000256" key="1">
    <source>
        <dbReference type="SAM" id="SignalP"/>
    </source>
</evidence>
<evidence type="ECO:0000313" key="2">
    <source>
        <dbReference type="EMBL" id="BAT73887.1"/>
    </source>
</evidence>
<dbReference type="PANTHER" id="PTHR48216:SF1">
    <property type="match status" value="1"/>
</dbReference>
<keyword evidence="3" id="KW-1185">Reference proteome</keyword>
<name>A0A0S3R000_PHAAN</name>
<reference evidence="2 3" key="1">
    <citation type="journal article" date="2015" name="Sci. Rep.">
        <title>The power of single molecule real-time sequencing technology in the de novo assembly of a eukaryotic genome.</title>
        <authorList>
            <person name="Sakai H."/>
            <person name="Naito K."/>
            <person name="Ogiso-Tanaka E."/>
            <person name="Takahashi Y."/>
            <person name="Iseki K."/>
            <person name="Muto C."/>
            <person name="Satou K."/>
            <person name="Teruya K."/>
            <person name="Shiroma A."/>
            <person name="Shimoji M."/>
            <person name="Hirano T."/>
            <person name="Itoh T."/>
            <person name="Kaga A."/>
            <person name="Tomooka N."/>
        </authorList>
    </citation>
    <scope>NUCLEOTIDE SEQUENCE [LARGE SCALE GENOMIC DNA]</scope>
    <source>
        <strain evidence="3">cv. Shumari</strain>
    </source>
</reference>
<dbReference type="AlphaFoldDB" id="A0A0S3R000"/>
<protein>
    <recommendedName>
        <fullName evidence="4">Transmembrane protein</fullName>
    </recommendedName>
</protein>
<evidence type="ECO:0008006" key="4">
    <source>
        <dbReference type="Google" id="ProtNLM"/>
    </source>
</evidence>